<dbReference type="Proteomes" id="UP000218151">
    <property type="component" value="Unassembled WGS sequence"/>
</dbReference>
<evidence type="ECO:0000313" key="4">
    <source>
        <dbReference type="Proteomes" id="UP000218151"/>
    </source>
</evidence>
<dbReference type="AlphaFoldDB" id="A0A2A2SKQ8"/>
<proteinExistence type="predicted"/>
<evidence type="ECO:0000256" key="2">
    <source>
        <dbReference type="SAM" id="SignalP"/>
    </source>
</evidence>
<reference evidence="4" key="1">
    <citation type="submission" date="2017-09" db="EMBL/GenBank/DDBJ databases">
        <authorList>
            <person name="Feng G."/>
            <person name="Zhu H."/>
        </authorList>
    </citation>
    <scope>NUCLEOTIDE SEQUENCE [LARGE SCALE GENOMIC DNA]</scope>
    <source>
        <strain evidence="4">1PNM-20</strain>
    </source>
</reference>
<gene>
    <name evidence="3" type="ORF">CKY28_03145</name>
</gene>
<keyword evidence="2" id="KW-0732">Signal</keyword>
<sequence length="426" mass="44247">MHPVKRLKPSRVAAAAILLACAGVGLAQIEGGDRGVAPIDSSGDFEVTGVAVDVAAKTPEAARLGGWRLAQRRGWEKLTRQLGQPGAGVSDGTLDQLVKAIVVEQEQIGPTRYVARLGVLFDRQRVGSLLGIATYAAQSAPMLVIPVQYSGGAGQVFETRTPWQEAWARFRTGNSSIDYVRPAGTGADPLLLNVGQIGRRGRPWWRTIIDQYGASDILIPVVRLNRLWPGGPVTGVFQARYGPDNAYLGGFSLRVPNERGIPALLDAGVQRMDALYQQALRAGVIRADPTLLPPPTPTPTPTPGAEGGTIVESVTVETDAPGGVSSQVIVQFETPDAGALAATEAAVRSVPGVRSATTTSLALGGVSLMRVLYDGDPGALIAGLQARGYQVTGGGGSIRIRRGAPPPAAVPAQPAAPAPAEAVPEG</sequence>
<feature type="region of interest" description="Disordered" evidence="1">
    <location>
        <begin position="399"/>
        <end position="426"/>
    </location>
</feature>
<dbReference type="OrthoDB" id="7420165at2"/>
<evidence type="ECO:0000313" key="3">
    <source>
        <dbReference type="EMBL" id="PAX09740.1"/>
    </source>
</evidence>
<feature type="compositionally biased region" description="Pro residues" evidence="1">
    <location>
        <begin position="404"/>
        <end position="417"/>
    </location>
</feature>
<evidence type="ECO:0008006" key="5">
    <source>
        <dbReference type="Google" id="ProtNLM"/>
    </source>
</evidence>
<dbReference type="RefSeq" id="WP_095996847.1">
    <property type="nucleotide sequence ID" value="NZ_NSLI01000001.1"/>
</dbReference>
<feature type="signal peptide" evidence="2">
    <location>
        <begin position="1"/>
        <end position="27"/>
    </location>
</feature>
<name>A0A2A2SKQ8_9SPHN</name>
<keyword evidence="4" id="KW-1185">Reference proteome</keyword>
<feature type="compositionally biased region" description="Pro residues" evidence="1">
    <location>
        <begin position="291"/>
        <end position="302"/>
    </location>
</feature>
<comment type="caution">
    <text evidence="3">The sequence shown here is derived from an EMBL/GenBank/DDBJ whole genome shotgun (WGS) entry which is preliminary data.</text>
</comment>
<accession>A0A2A2SKQ8</accession>
<protein>
    <recommendedName>
        <fullName evidence="5">Heavy-metal-associated domain-containing protein</fullName>
    </recommendedName>
</protein>
<feature type="region of interest" description="Disordered" evidence="1">
    <location>
        <begin position="288"/>
        <end position="308"/>
    </location>
</feature>
<evidence type="ECO:0000256" key="1">
    <source>
        <dbReference type="SAM" id="MobiDB-lite"/>
    </source>
</evidence>
<dbReference type="EMBL" id="NSLI01000001">
    <property type="protein sequence ID" value="PAX09740.1"/>
    <property type="molecule type" value="Genomic_DNA"/>
</dbReference>
<organism evidence="3 4">
    <name type="scientific">Sphingomonas lenta</name>
    <dbReference type="NCBI Taxonomy" id="1141887"/>
    <lineage>
        <taxon>Bacteria</taxon>
        <taxon>Pseudomonadati</taxon>
        <taxon>Pseudomonadota</taxon>
        <taxon>Alphaproteobacteria</taxon>
        <taxon>Sphingomonadales</taxon>
        <taxon>Sphingomonadaceae</taxon>
        <taxon>Sphingomonas</taxon>
    </lineage>
</organism>
<feature type="chain" id="PRO_5012110077" description="Heavy-metal-associated domain-containing protein" evidence="2">
    <location>
        <begin position="28"/>
        <end position="426"/>
    </location>
</feature>